<reference evidence="12 13" key="1">
    <citation type="submission" date="2018-11" db="EMBL/GenBank/DDBJ databases">
        <authorList>
            <consortium name="Pathogen Informatics"/>
        </authorList>
    </citation>
    <scope>NUCLEOTIDE SEQUENCE [LARGE SCALE GENOMIC DNA]</scope>
    <source>
        <strain evidence="12 13">Zambia</strain>
    </source>
</reference>
<dbReference type="EMBL" id="UZAI01002988">
    <property type="protein sequence ID" value="VDO76227.1"/>
    <property type="molecule type" value="Genomic_DNA"/>
</dbReference>
<proteinExistence type="predicted"/>
<keyword evidence="13" id="KW-1185">Reference proteome</keyword>
<dbReference type="InterPro" id="IPR013087">
    <property type="entry name" value="Znf_C2H2_type"/>
</dbReference>
<dbReference type="Gene3D" id="3.30.160.60">
    <property type="entry name" value="Classic Zinc Finger"/>
    <property type="match status" value="2"/>
</dbReference>
<dbReference type="SMART" id="SM00355">
    <property type="entry name" value="ZnF_C2H2"/>
    <property type="match status" value="2"/>
</dbReference>
<evidence type="ECO:0000259" key="11">
    <source>
        <dbReference type="PROSITE" id="PS50157"/>
    </source>
</evidence>
<keyword evidence="4 10" id="KW-0863">Zinc-finger</keyword>
<keyword evidence="8" id="KW-0804">Transcription</keyword>
<dbReference type="InterPro" id="IPR036236">
    <property type="entry name" value="Znf_C2H2_sf"/>
</dbReference>
<evidence type="ECO:0000256" key="9">
    <source>
        <dbReference type="ARBA" id="ARBA00023242"/>
    </source>
</evidence>
<name>A0A3P7YXR8_9TREM</name>
<dbReference type="GO" id="GO:0000981">
    <property type="term" value="F:DNA-binding transcription factor activity, RNA polymerase II-specific"/>
    <property type="evidence" value="ECO:0007669"/>
    <property type="project" value="TreeGrafter"/>
</dbReference>
<dbReference type="InterPro" id="IPR050717">
    <property type="entry name" value="C2H2-ZF_Transcription_Reg"/>
</dbReference>
<comment type="subcellular location">
    <subcellularLocation>
        <location evidence="1">Nucleus</location>
    </subcellularLocation>
</comment>
<gene>
    <name evidence="12" type="ORF">SMRZ_LOCUS7417</name>
</gene>
<dbReference type="AlphaFoldDB" id="A0A3P7YXR8"/>
<evidence type="ECO:0000313" key="13">
    <source>
        <dbReference type="Proteomes" id="UP000277204"/>
    </source>
</evidence>
<keyword evidence="3" id="KW-0677">Repeat</keyword>
<feature type="domain" description="C2H2-type" evidence="11">
    <location>
        <begin position="201"/>
        <end position="228"/>
    </location>
</feature>
<evidence type="ECO:0000256" key="6">
    <source>
        <dbReference type="ARBA" id="ARBA00023015"/>
    </source>
</evidence>
<dbReference type="GO" id="GO:0005634">
    <property type="term" value="C:nucleus"/>
    <property type="evidence" value="ECO:0007669"/>
    <property type="project" value="UniProtKB-SubCell"/>
</dbReference>
<protein>
    <recommendedName>
        <fullName evidence="11">C2H2-type domain-containing protein</fullName>
    </recommendedName>
</protein>
<dbReference type="GO" id="GO:0008270">
    <property type="term" value="F:zinc ion binding"/>
    <property type="evidence" value="ECO:0007669"/>
    <property type="project" value="UniProtKB-KW"/>
</dbReference>
<keyword evidence="5" id="KW-0862">Zinc</keyword>
<evidence type="ECO:0000256" key="7">
    <source>
        <dbReference type="ARBA" id="ARBA00023125"/>
    </source>
</evidence>
<evidence type="ECO:0000256" key="8">
    <source>
        <dbReference type="ARBA" id="ARBA00023163"/>
    </source>
</evidence>
<evidence type="ECO:0000256" key="4">
    <source>
        <dbReference type="ARBA" id="ARBA00022771"/>
    </source>
</evidence>
<keyword evidence="6" id="KW-0805">Transcription regulation</keyword>
<dbReference type="PANTHER" id="PTHR14196">
    <property type="entry name" value="ODD-SKIPPED - RELATED"/>
    <property type="match status" value="1"/>
</dbReference>
<evidence type="ECO:0000256" key="3">
    <source>
        <dbReference type="ARBA" id="ARBA00022737"/>
    </source>
</evidence>
<dbReference type="FunFam" id="3.30.160.60:FF:000688">
    <property type="entry name" value="zinc finger protein 197 isoform X1"/>
    <property type="match status" value="1"/>
</dbReference>
<dbReference type="GO" id="GO:0000977">
    <property type="term" value="F:RNA polymerase II transcription regulatory region sequence-specific DNA binding"/>
    <property type="evidence" value="ECO:0007669"/>
    <property type="project" value="TreeGrafter"/>
</dbReference>
<organism evidence="12 13">
    <name type="scientific">Schistosoma margrebowiei</name>
    <dbReference type="NCBI Taxonomy" id="48269"/>
    <lineage>
        <taxon>Eukaryota</taxon>
        <taxon>Metazoa</taxon>
        <taxon>Spiralia</taxon>
        <taxon>Lophotrochozoa</taxon>
        <taxon>Platyhelminthes</taxon>
        <taxon>Trematoda</taxon>
        <taxon>Digenea</taxon>
        <taxon>Strigeidida</taxon>
        <taxon>Schistosomatoidea</taxon>
        <taxon>Schistosomatidae</taxon>
        <taxon>Schistosoma</taxon>
    </lineage>
</organism>
<dbReference type="PROSITE" id="PS00028">
    <property type="entry name" value="ZINC_FINGER_C2H2_1"/>
    <property type="match status" value="1"/>
</dbReference>
<evidence type="ECO:0000256" key="10">
    <source>
        <dbReference type="PROSITE-ProRule" id="PRU00042"/>
    </source>
</evidence>
<dbReference type="FunFam" id="3.30.160.60:FF:000325">
    <property type="entry name" value="ZFP90 zinc finger protein"/>
    <property type="match status" value="1"/>
</dbReference>
<keyword evidence="2" id="KW-0479">Metal-binding</keyword>
<keyword evidence="9" id="KW-0539">Nucleus</keyword>
<evidence type="ECO:0000256" key="5">
    <source>
        <dbReference type="ARBA" id="ARBA00022833"/>
    </source>
</evidence>
<sequence>MVRVIVRQNKSHVCMQSKGTCFHPILILLLHPILYYCSNRYVNMNEQQTFPITATIPDVTTGDEDTAVIDTMNLSNSYSPNTPSKIELLPNLTDKEKKIEHDLENNDDYSFQNDEQYHRHIQDMMIDQNDGDNVTEDTDDQEYQDDINQSNKMDTFNFNFSLSNPNDSDDSLKQLTNINKDTGKPIYSKSNNNDDKRPRKFICRYCNKAFSLMNVLKVHERIHTGEKPYVCEICNKAFNQSEGFQTFHLLARG</sequence>
<dbReference type="PROSITE" id="PS50157">
    <property type="entry name" value="ZINC_FINGER_C2H2_2"/>
    <property type="match status" value="1"/>
</dbReference>
<evidence type="ECO:0000256" key="2">
    <source>
        <dbReference type="ARBA" id="ARBA00022723"/>
    </source>
</evidence>
<keyword evidence="7" id="KW-0238">DNA-binding</keyword>
<dbReference type="Proteomes" id="UP000277204">
    <property type="component" value="Unassembled WGS sequence"/>
</dbReference>
<dbReference type="SUPFAM" id="SSF57667">
    <property type="entry name" value="beta-beta-alpha zinc fingers"/>
    <property type="match status" value="1"/>
</dbReference>
<evidence type="ECO:0000313" key="12">
    <source>
        <dbReference type="EMBL" id="VDO76227.1"/>
    </source>
</evidence>
<accession>A0A3P7YXR8</accession>
<dbReference type="PANTHER" id="PTHR14196:SF0">
    <property type="entry name" value="PROTEIN BOWEL"/>
    <property type="match status" value="1"/>
</dbReference>
<evidence type="ECO:0000256" key="1">
    <source>
        <dbReference type="ARBA" id="ARBA00004123"/>
    </source>
</evidence>